<keyword evidence="5" id="KW-1133">Transmembrane helix</keyword>
<gene>
    <name evidence="7" type="ORF">XENOCAPTIV_025786</name>
</gene>
<evidence type="ECO:0000256" key="1">
    <source>
        <dbReference type="ARBA" id="ARBA00004613"/>
    </source>
</evidence>
<dbReference type="Gene3D" id="3.10.130.10">
    <property type="entry name" value="Ribonuclease A-like domain"/>
    <property type="match status" value="1"/>
</dbReference>
<dbReference type="EMBL" id="JAHRIN010056700">
    <property type="protein sequence ID" value="MEQ2211079.1"/>
    <property type="molecule type" value="Genomic_DNA"/>
</dbReference>
<dbReference type="PANTHER" id="PTHR11437">
    <property type="entry name" value="RIBONUCLEASE"/>
    <property type="match status" value="1"/>
</dbReference>
<evidence type="ECO:0000256" key="4">
    <source>
        <dbReference type="ARBA" id="ARBA00023157"/>
    </source>
</evidence>
<evidence type="ECO:0000256" key="3">
    <source>
        <dbReference type="ARBA" id="ARBA00022525"/>
    </source>
</evidence>
<comment type="similarity">
    <text evidence="2">Belongs to the pancreatic ribonuclease family.</text>
</comment>
<keyword evidence="5" id="KW-0812">Transmembrane</keyword>
<feature type="transmembrane region" description="Helical" evidence="5">
    <location>
        <begin position="21"/>
        <end position="41"/>
    </location>
</feature>
<dbReference type="Proteomes" id="UP001434883">
    <property type="component" value="Unassembled WGS sequence"/>
</dbReference>
<keyword evidence="5" id="KW-0472">Membrane</keyword>
<evidence type="ECO:0000256" key="2">
    <source>
        <dbReference type="ARBA" id="ARBA00005600"/>
    </source>
</evidence>
<evidence type="ECO:0000313" key="7">
    <source>
        <dbReference type="EMBL" id="MEQ2211079.1"/>
    </source>
</evidence>
<sequence length="168" mass="19159">MQRHLLEYIHMSTNVSALLSATMSIFPVCLFVCLLLVQVVAPETTETDFQKFVRQHIIEAMDENDCTTVMANRNITKKVRTSERTETNETKGPKKINTFIIANENEVKAICHGQNGPEVRSANKFNIVVCKLTKEGRYEGTIKYYQIIEVKCENNLPVHFHDQIKGKG</sequence>
<feature type="domain" description="Ribonuclease A-domain" evidence="6">
    <location>
        <begin position="45"/>
        <end position="164"/>
    </location>
</feature>
<evidence type="ECO:0000313" key="8">
    <source>
        <dbReference type="Proteomes" id="UP001434883"/>
    </source>
</evidence>
<dbReference type="InterPro" id="IPR001427">
    <property type="entry name" value="RNaseA"/>
</dbReference>
<comment type="caution">
    <text evidence="7">The sequence shown here is derived from an EMBL/GenBank/DDBJ whole genome shotgun (WGS) entry which is preliminary data.</text>
</comment>
<keyword evidence="8" id="KW-1185">Reference proteome</keyword>
<dbReference type="InterPro" id="IPR023412">
    <property type="entry name" value="RNaseA_domain"/>
</dbReference>
<dbReference type="PANTHER" id="PTHR11437:SF10">
    <property type="entry name" value="ANGIOGENIN-RELATED"/>
    <property type="match status" value="1"/>
</dbReference>
<organism evidence="7 8">
    <name type="scientific">Xenoophorus captivus</name>
    <dbReference type="NCBI Taxonomy" id="1517983"/>
    <lineage>
        <taxon>Eukaryota</taxon>
        <taxon>Metazoa</taxon>
        <taxon>Chordata</taxon>
        <taxon>Craniata</taxon>
        <taxon>Vertebrata</taxon>
        <taxon>Euteleostomi</taxon>
        <taxon>Actinopterygii</taxon>
        <taxon>Neopterygii</taxon>
        <taxon>Teleostei</taxon>
        <taxon>Neoteleostei</taxon>
        <taxon>Acanthomorphata</taxon>
        <taxon>Ovalentaria</taxon>
        <taxon>Atherinomorphae</taxon>
        <taxon>Cyprinodontiformes</taxon>
        <taxon>Goodeidae</taxon>
        <taxon>Xenoophorus</taxon>
    </lineage>
</organism>
<keyword evidence="4" id="KW-1015">Disulfide bond</keyword>
<keyword evidence="3" id="KW-0964">Secreted</keyword>
<dbReference type="SUPFAM" id="SSF54076">
    <property type="entry name" value="RNase A-like"/>
    <property type="match status" value="1"/>
</dbReference>
<evidence type="ECO:0000259" key="6">
    <source>
        <dbReference type="SMART" id="SM00092"/>
    </source>
</evidence>
<reference evidence="7 8" key="1">
    <citation type="submission" date="2021-06" db="EMBL/GenBank/DDBJ databases">
        <authorList>
            <person name="Palmer J.M."/>
        </authorList>
    </citation>
    <scope>NUCLEOTIDE SEQUENCE [LARGE SCALE GENOMIC DNA]</scope>
    <source>
        <strain evidence="7 8">XC_2019</strain>
        <tissue evidence="7">Muscle</tissue>
    </source>
</reference>
<proteinExistence type="inferred from homology"/>
<dbReference type="InterPro" id="IPR036816">
    <property type="entry name" value="RNaseA-like_dom_sf"/>
</dbReference>
<comment type="subcellular location">
    <subcellularLocation>
        <location evidence="1">Secreted</location>
    </subcellularLocation>
</comment>
<dbReference type="SMART" id="SM00092">
    <property type="entry name" value="RNAse_Pc"/>
    <property type="match status" value="1"/>
</dbReference>
<dbReference type="Pfam" id="PF00074">
    <property type="entry name" value="RnaseA"/>
    <property type="match status" value="1"/>
</dbReference>
<protein>
    <recommendedName>
        <fullName evidence="6">Ribonuclease A-domain domain-containing protein</fullName>
    </recommendedName>
</protein>
<accession>A0ABV0RST9</accession>
<name>A0ABV0RST9_9TELE</name>
<evidence type="ECO:0000256" key="5">
    <source>
        <dbReference type="SAM" id="Phobius"/>
    </source>
</evidence>